<reference evidence="1 2" key="1">
    <citation type="journal article" date="2022" name="bioRxiv">
        <title>The genome of the oomycete Peronosclerospora sorghi, a cosmopolitan pathogen of maize and sorghum, is inflated with dispersed pseudogenes.</title>
        <authorList>
            <person name="Fletcher K."/>
            <person name="Martin F."/>
            <person name="Isakeit T."/>
            <person name="Cavanaugh K."/>
            <person name="Magill C."/>
            <person name="Michelmore R."/>
        </authorList>
    </citation>
    <scope>NUCLEOTIDE SEQUENCE [LARGE SCALE GENOMIC DNA]</scope>
    <source>
        <strain evidence="1">P6</strain>
    </source>
</reference>
<dbReference type="EMBL" id="CM047582">
    <property type="protein sequence ID" value="KAI9915304.1"/>
    <property type="molecule type" value="Genomic_DNA"/>
</dbReference>
<accession>A0ACC0WB26</accession>
<comment type="caution">
    <text evidence="1">The sequence shown here is derived from an EMBL/GenBank/DDBJ whole genome shotgun (WGS) entry which is preliminary data.</text>
</comment>
<proteinExistence type="predicted"/>
<sequence>MQLPAANRHSCVSYEAPHDAIVLVDRGKCSVVAQALQAQASRAHGLIVRWTKEDVYEAIPRDHAPASKPVFEYDCIWRGGLIPVLYAVACAATMAQVVDTWLSSLAERELSIPLVDDTVRCRGRPRLAPFECARIHVVRAPTDVLVCQDLMGICLCVAFLRKVVFPNLSVAKLLLSLACCNDVFFVFV</sequence>
<name>A0ACC0WB26_9STRA</name>
<protein>
    <submittedName>
        <fullName evidence="1">Uncharacterized protein</fullName>
    </submittedName>
</protein>
<dbReference type="Proteomes" id="UP001163321">
    <property type="component" value="Chromosome 3"/>
</dbReference>
<organism evidence="1 2">
    <name type="scientific">Peronosclerospora sorghi</name>
    <dbReference type="NCBI Taxonomy" id="230839"/>
    <lineage>
        <taxon>Eukaryota</taxon>
        <taxon>Sar</taxon>
        <taxon>Stramenopiles</taxon>
        <taxon>Oomycota</taxon>
        <taxon>Peronosporomycetes</taxon>
        <taxon>Peronosporales</taxon>
        <taxon>Peronosporaceae</taxon>
        <taxon>Peronosclerospora</taxon>
    </lineage>
</organism>
<gene>
    <name evidence="1" type="ORF">PsorP6_007348</name>
</gene>
<keyword evidence="2" id="KW-1185">Reference proteome</keyword>
<evidence type="ECO:0000313" key="2">
    <source>
        <dbReference type="Proteomes" id="UP001163321"/>
    </source>
</evidence>
<evidence type="ECO:0000313" key="1">
    <source>
        <dbReference type="EMBL" id="KAI9915304.1"/>
    </source>
</evidence>